<comment type="caution">
    <text evidence="4">The sequence shown here is derived from an EMBL/GenBank/DDBJ whole genome shotgun (WGS) entry which is preliminary data.</text>
</comment>
<feature type="domain" description="WSC" evidence="3">
    <location>
        <begin position="498"/>
        <end position="591"/>
    </location>
</feature>
<dbReference type="PANTHER" id="PTHR43662">
    <property type="match status" value="1"/>
</dbReference>
<dbReference type="SMART" id="SM00321">
    <property type="entry name" value="WSC"/>
    <property type="match status" value="4"/>
</dbReference>
<reference evidence="4" key="1">
    <citation type="submission" date="2022-10" db="EMBL/GenBank/DDBJ databases">
        <title>Culturing micro-colonial fungi from biological soil crusts in the Mojave desert and describing Neophaeococcomyces mojavensis, and introducing the new genera and species Taxawa tesnikishii.</title>
        <authorList>
            <person name="Kurbessoian T."/>
            <person name="Stajich J.E."/>
        </authorList>
    </citation>
    <scope>NUCLEOTIDE SEQUENCE</scope>
    <source>
        <strain evidence="4">TK_41</strain>
    </source>
</reference>
<accession>A0AA38XF28</accession>
<evidence type="ECO:0000313" key="5">
    <source>
        <dbReference type="Proteomes" id="UP001172673"/>
    </source>
</evidence>
<dbReference type="AlphaFoldDB" id="A0AA38XF28"/>
<feature type="signal peptide" evidence="2">
    <location>
        <begin position="1"/>
        <end position="22"/>
    </location>
</feature>
<dbReference type="EMBL" id="JAPDRK010000005">
    <property type="protein sequence ID" value="KAJ9612295.1"/>
    <property type="molecule type" value="Genomic_DNA"/>
</dbReference>
<organism evidence="4 5">
    <name type="scientific">Cladophialophora chaetospira</name>
    <dbReference type="NCBI Taxonomy" id="386627"/>
    <lineage>
        <taxon>Eukaryota</taxon>
        <taxon>Fungi</taxon>
        <taxon>Dikarya</taxon>
        <taxon>Ascomycota</taxon>
        <taxon>Pezizomycotina</taxon>
        <taxon>Eurotiomycetes</taxon>
        <taxon>Chaetothyriomycetidae</taxon>
        <taxon>Chaetothyriales</taxon>
        <taxon>Herpotrichiellaceae</taxon>
        <taxon>Cladophialophora</taxon>
    </lineage>
</organism>
<sequence length="883" mass="93802">MRNFQGVLLAIVLSLTAGRVDAFWRMTCSTIQVGRVDPIVNPNDISGHCHTIAGPNNLNTTSTYESLQASYCTSCSVQKDKSAYWTPNLYYRHINGTYEEVGHDGTVVYYLDRGVDVPNMKPFPPGFRMLSGDAAARSYDANTLAYNGNSSYPGLPISHRTTFLCIDSSGPMAETPGINRTDCDQGLRAQIHFQTCWDGVNLYKTDQSHVAYLSQIDNGVCPPGYPVLLPHLFFEVLYSVNNIDQTGGGMFVFSQGDTTGYGFHGDFLNGWDTDILVDAISQCMGPTSDPFGVISLCPPLQASNDPYFEQNCPEQAPVVNETVHGLLNVLPGCNPPTGGPIRATQNICPVQPGLNYIPNQDYKSRAVAKPGDKVGNWQYQGCALDPGNPRPVGDVTWVSLTNITIETCTAYCKQNGYFYAGLEYSSQCYCGGTLQQPILSPLNCSQQSYMTCSGSTLEYCGGSSLMQIWNDTSYAGQPPQGIPVVNQTTMTVPNNGGIATYKGCYVDPQLDRALKGPNFSNDTGMTLEMCSAFCAQSQAAYFGTEYSQECYCGNSTAAAASAPQSDCAMSCQGDKSELCGGGSRLSIWGLDNFAGNIGSATVTAGGSPGDGNSGGGSPPPSGSTGPIPSASPTTPNIAPLGCYGETTPTRALTPIFTYTASMTIDDCAQLAQAQNLQYFGLEYASQCFAGNVLNSSSAPIPSSSCNMGCVGDTTQNCGGSNALNLYNNTQWIKPTNPNPVNVPNQPGTQYSYMGCYTEGTSGAYALGSTSSGGSAATPPTNTLTVEACAAYCFSKGYNWMGVENGDMCYCNADGPINGATSALETDCNVACAGNNTENCGASGRLNVYQRNPGGSMRFARRVAEARKERMATAAKRGSRFKLW</sequence>
<evidence type="ECO:0000256" key="1">
    <source>
        <dbReference type="SAM" id="MobiDB-lite"/>
    </source>
</evidence>
<dbReference type="PANTHER" id="PTHR43662:SF3">
    <property type="entry name" value="DOMAIN PROTEIN, PUTATIVE (AFU_ORTHOLOGUE AFUA_6G11970)-RELATED"/>
    <property type="match status" value="1"/>
</dbReference>
<dbReference type="Proteomes" id="UP001172673">
    <property type="component" value="Unassembled WGS sequence"/>
</dbReference>
<dbReference type="InterPro" id="IPR018535">
    <property type="entry name" value="DUF1996"/>
</dbReference>
<feature type="domain" description="WSC" evidence="3">
    <location>
        <begin position="376"/>
        <end position="472"/>
    </location>
</feature>
<feature type="domain" description="WSC" evidence="3">
    <location>
        <begin position="749"/>
        <end position="851"/>
    </location>
</feature>
<name>A0AA38XF28_9EURO</name>
<gene>
    <name evidence="4" type="ORF">H2200_003892</name>
</gene>
<evidence type="ECO:0000256" key="2">
    <source>
        <dbReference type="SAM" id="SignalP"/>
    </source>
</evidence>
<proteinExistence type="predicted"/>
<dbReference type="PROSITE" id="PS51212">
    <property type="entry name" value="WSC"/>
    <property type="match status" value="4"/>
</dbReference>
<feature type="compositionally biased region" description="Low complexity" evidence="1">
    <location>
        <begin position="622"/>
        <end position="631"/>
    </location>
</feature>
<dbReference type="InterPro" id="IPR002889">
    <property type="entry name" value="WSC_carb-bd"/>
</dbReference>
<feature type="chain" id="PRO_5041294240" description="WSC domain-containing protein" evidence="2">
    <location>
        <begin position="23"/>
        <end position="883"/>
    </location>
</feature>
<protein>
    <recommendedName>
        <fullName evidence="3">WSC domain-containing protein</fullName>
    </recommendedName>
</protein>
<dbReference type="Pfam" id="PF09362">
    <property type="entry name" value="DUF1996"/>
    <property type="match status" value="1"/>
</dbReference>
<feature type="compositionally biased region" description="Gly residues" evidence="1">
    <location>
        <begin position="606"/>
        <end position="616"/>
    </location>
</feature>
<keyword evidence="2" id="KW-0732">Signal</keyword>
<evidence type="ECO:0000313" key="4">
    <source>
        <dbReference type="EMBL" id="KAJ9612295.1"/>
    </source>
</evidence>
<keyword evidence="5" id="KW-1185">Reference proteome</keyword>
<feature type="region of interest" description="Disordered" evidence="1">
    <location>
        <begin position="601"/>
        <end position="631"/>
    </location>
</feature>
<feature type="domain" description="WSC" evidence="3">
    <location>
        <begin position="636"/>
        <end position="729"/>
    </location>
</feature>
<dbReference type="Pfam" id="PF01822">
    <property type="entry name" value="WSC"/>
    <property type="match status" value="4"/>
</dbReference>
<evidence type="ECO:0000259" key="3">
    <source>
        <dbReference type="PROSITE" id="PS51212"/>
    </source>
</evidence>